<gene>
    <name evidence="3" type="ORF">PHAECO_LOCUS7109</name>
</gene>
<evidence type="ECO:0008006" key="5">
    <source>
        <dbReference type="Google" id="ProtNLM"/>
    </source>
</evidence>
<proteinExistence type="predicted"/>
<evidence type="ECO:0000313" key="3">
    <source>
        <dbReference type="EMBL" id="CAH1159884.1"/>
    </source>
</evidence>
<dbReference type="EMBL" id="OU896709">
    <property type="protein sequence ID" value="CAH1159884.1"/>
    <property type="molecule type" value="Genomic_DNA"/>
</dbReference>
<dbReference type="Proteomes" id="UP001153737">
    <property type="component" value="Chromosome 3"/>
</dbReference>
<evidence type="ECO:0000256" key="1">
    <source>
        <dbReference type="ARBA" id="ARBA00022729"/>
    </source>
</evidence>
<feature type="chain" id="PRO_5040209250" description="MD-2-related lipid-recognition domain-containing protein" evidence="2">
    <location>
        <begin position="21"/>
        <end position="175"/>
    </location>
</feature>
<evidence type="ECO:0000313" key="4">
    <source>
        <dbReference type="Proteomes" id="UP001153737"/>
    </source>
</evidence>
<reference evidence="3" key="1">
    <citation type="submission" date="2022-01" db="EMBL/GenBank/DDBJ databases">
        <authorList>
            <person name="King R."/>
        </authorList>
    </citation>
    <scope>NUCLEOTIDE SEQUENCE</scope>
</reference>
<dbReference type="AlphaFoldDB" id="A0A9P0GQI9"/>
<dbReference type="InterPro" id="IPR036846">
    <property type="entry name" value="GM2-AP_sf"/>
</dbReference>
<name>A0A9P0GQI9_PHACE</name>
<reference evidence="3" key="2">
    <citation type="submission" date="2022-10" db="EMBL/GenBank/DDBJ databases">
        <authorList>
            <consortium name="ENA_rothamsted_submissions"/>
            <consortium name="culmorum"/>
            <person name="King R."/>
        </authorList>
    </citation>
    <scope>NUCLEOTIDE SEQUENCE</scope>
</reference>
<accession>A0A9P0GQI9</accession>
<protein>
    <recommendedName>
        <fullName evidence="5">MD-2-related lipid-recognition domain-containing protein</fullName>
    </recommendedName>
</protein>
<feature type="signal peptide" evidence="2">
    <location>
        <begin position="1"/>
        <end position="20"/>
    </location>
</feature>
<dbReference type="Gene3D" id="2.70.220.10">
    <property type="entry name" value="Ganglioside GM2 activator"/>
    <property type="match status" value="1"/>
</dbReference>
<keyword evidence="1 2" id="KW-0732">Signal</keyword>
<evidence type="ECO:0000256" key="2">
    <source>
        <dbReference type="SAM" id="SignalP"/>
    </source>
</evidence>
<sequence length="175" mass="19034">MLRSVQLIVVCLFSVKYSEACNGYTVTLDQIKTCTADSVARPVGITSSLDKDCNIVMNGCLEMTKPVKYSKGKYVASKPPLPEMSGDIDLCDLMENGGPVPQIDEMVTILNVPKKCPMEAKKYCISPKKNKISISAFKKKLAMGAGTTTVKLDVGHDTGRSCVEFKFSLNKPRTG</sequence>
<dbReference type="OrthoDB" id="8184313at2759"/>
<keyword evidence="4" id="KW-1185">Reference proteome</keyword>
<organism evidence="3 4">
    <name type="scientific">Phaedon cochleariae</name>
    <name type="common">Mustard beetle</name>
    <dbReference type="NCBI Taxonomy" id="80249"/>
    <lineage>
        <taxon>Eukaryota</taxon>
        <taxon>Metazoa</taxon>
        <taxon>Ecdysozoa</taxon>
        <taxon>Arthropoda</taxon>
        <taxon>Hexapoda</taxon>
        <taxon>Insecta</taxon>
        <taxon>Pterygota</taxon>
        <taxon>Neoptera</taxon>
        <taxon>Endopterygota</taxon>
        <taxon>Coleoptera</taxon>
        <taxon>Polyphaga</taxon>
        <taxon>Cucujiformia</taxon>
        <taxon>Chrysomeloidea</taxon>
        <taxon>Chrysomelidae</taxon>
        <taxon>Chrysomelinae</taxon>
        <taxon>Chrysomelini</taxon>
        <taxon>Phaedon</taxon>
    </lineage>
</organism>